<dbReference type="AlphaFoldDB" id="A0A161TJC8"/>
<reference evidence="4 7" key="4">
    <citation type="submission" date="2019-02" db="EMBL/GenBank/DDBJ databases">
        <authorList>
            <consortium name="Pathogen Informatics"/>
        </authorList>
    </citation>
    <scope>NUCLEOTIDE SEQUENCE [LARGE SCALE GENOMIC DNA]</scope>
    <source>
        <strain evidence="4 7">3012STDY7078520</strain>
    </source>
</reference>
<evidence type="ECO:0000313" key="3">
    <source>
        <dbReference type="EMBL" id="PAK94060.1"/>
    </source>
</evidence>
<dbReference type="STRING" id="33889.AVW13_07470"/>
<dbReference type="Proteomes" id="UP000386281">
    <property type="component" value="Unassembled WGS sequence"/>
</dbReference>
<evidence type="ECO:0000313" key="2">
    <source>
        <dbReference type="EMBL" id="KZE22514.1"/>
    </source>
</evidence>
<keyword evidence="1" id="KW-0472">Membrane</keyword>
<keyword evidence="1" id="KW-1133">Transmembrane helix</keyword>
<accession>A0A161TJC8</accession>
<reference evidence="3 6" key="3">
    <citation type="submission" date="2017-04" db="EMBL/GenBank/DDBJ databases">
        <title>Kefir bacterial isolates.</title>
        <authorList>
            <person name="Kim Y."/>
            <person name="Blasche S."/>
            <person name="Patil K.R."/>
        </authorList>
    </citation>
    <scope>NUCLEOTIDE SEQUENCE [LARGE SCALE GENOMIC DNA]</scope>
    <source>
        <strain evidence="3 6">OG2</strain>
    </source>
</reference>
<feature type="transmembrane region" description="Helical" evidence="1">
    <location>
        <begin position="39"/>
        <end position="60"/>
    </location>
</feature>
<protein>
    <submittedName>
        <fullName evidence="3">Uncharacterized protein</fullName>
    </submittedName>
</protein>
<proteinExistence type="predicted"/>
<evidence type="ECO:0000256" key="1">
    <source>
        <dbReference type="SAM" id="Phobius"/>
    </source>
</evidence>
<dbReference type="Proteomes" id="UP000076612">
    <property type="component" value="Unassembled WGS sequence"/>
</dbReference>
<dbReference type="EMBL" id="LQQR01000009">
    <property type="protein sequence ID" value="KZE22514.1"/>
    <property type="molecule type" value="Genomic_DNA"/>
</dbReference>
<evidence type="ECO:0000313" key="4">
    <source>
        <dbReference type="EMBL" id="VEW15375.1"/>
    </source>
</evidence>
<dbReference type="EMBL" id="CAACXN010000020">
    <property type="protein sequence ID" value="VEW15375.1"/>
    <property type="molecule type" value="Genomic_DNA"/>
</dbReference>
<evidence type="ECO:0000313" key="6">
    <source>
        <dbReference type="Proteomes" id="UP000216867"/>
    </source>
</evidence>
<sequence>MDTDKFATMRNLIVAFSLGTSLALSLLNGEEALRNGEQWWPLWLIVFPLISLGGLAATLYDHWKRFHSRRGDIGESPHPPNR</sequence>
<keyword evidence="1" id="KW-0812">Transmembrane</keyword>
<reference evidence="2" key="2">
    <citation type="submission" date="2016-01" db="EMBL/GenBank/DDBJ databases">
        <authorList>
            <person name="Hong K.W."/>
        </authorList>
    </citation>
    <scope>NUCLEOTIDE SEQUENCE</scope>
    <source>
        <strain evidence="2">M40</strain>
    </source>
</reference>
<reference evidence="5" key="1">
    <citation type="submission" date="2016-01" db="EMBL/GenBank/DDBJ databases">
        <title>Draft genome of Chromobacterium sp. F49.</title>
        <authorList>
            <person name="Hong K.W."/>
        </authorList>
    </citation>
    <scope>NUCLEOTIDE SEQUENCE [LARGE SCALE GENOMIC DNA]</scope>
    <source>
        <strain evidence="5">M40</strain>
    </source>
</reference>
<evidence type="ECO:0000313" key="5">
    <source>
        <dbReference type="Proteomes" id="UP000076612"/>
    </source>
</evidence>
<evidence type="ECO:0000313" key="7">
    <source>
        <dbReference type="Proteomes" id="UP000386281"/>
    </source>
</evidence>
<dbReference type="Proteomes" id="UP000216867">
    <property type="component" value="Unassembled WGS sequence"/>
</dbReference>
<gene>
    <name evidence="2" type="ORF">AVW13_07470</name>
    <name evidence="3" type="ORF">B8X04_14725</name>
    <name evidence="4" type="ORF">NCTC12391_03538</name>
</gene>
<name>A0A161TJC8_9MICO</name>
<dbReference type="RefSeq" id="WP_009380662.1">
    <property type="nucleotide sequence ID" value="NZ_JBFBNA010000037.1"/>
</dbReference>
<dbReference type="EMBL" id="NCWY01000015">
    <property type="protein sequence ID" value="PAK94060.1"/>
    <property type="molecule type" value="Genomic_DNA"/>
</dbReference>
<organism evidence="3 6">
    <name type="scientific">Brevibacterium casei</name>
    <dbReference type="NCBI Taxonomy" id="33889"/>
    <lineage>
        <taxon>Bacteria</taxon>
        <taxon>Bacillati</taxon>
        <taxon>Actinomycetota</taxon>
        <taxon>Actinomycetes</taxon>
        <taxon>Micrococcales</taxon>
        <taxon>Brevibacteriaceae</taxon>
        <taxon>Brevibacterium</taxon>
    </lineage>
</organism>